<protein>
    <submittedName>
        <fullName evidence="1">Uncharacterized protein</fullName>
    </submittedName>
</protein>
<gene>
    <name evidence="1" type="ORF">ACHAXA_004334</name>
</gene>
<proteinExistence type="predicted"/>
<evidence type="ECO:0000313" key="1">
    <source>
        <dbReference type="EMBL" id="KAL3826497.1"/>
    </source>
</evidence>
<dbReference type="AlphaFoldDB" id="A0ABD3SPP8"/>
<organism evidence="1 2">
    <name type="scientific">Cyclostephanos tholiformis</name>
    <dbReference type="NCBI Taxonomy" id="382380"/>
    <lineage>
        <taxon>Eukaryota</taxon>
        <taxon>Sar</taxon>
        <taxon>Stramenopiles</taxon>
        <taxon>Ochrophyta</taxon>
        <taxon>Bacillariophyta</taxon>
        <taxon>Coscinodiscophyceae</taxon>
        <taxon>Thalassiosirophycidae</taxon>
        <taxon>Stephanodiscales</taxon>
        <taxon>Stephanodiscaceae</taxon>
        <taxon>Cyclostephanos</taxon>
    </lineage>
</organism>
<reference evidence="1 2" key="1">
    <citation type="submission" date="2024-10" db="EMBL/GenBank/DDBJ databases">
        <title>Updated reference genomes for cyclostephanoid diatoms.</title>
        <authorList>
            <person name="Roberts W.R."/>
            <person name="Alverson A.J."/>
        </authorList>
    </citation>
    <scope>NUCLEOTIDE SEQUENCE [LARGE SCALE GENOMIC DNA]</scope>
    <source>
        <strain evidence="1 2">AJA228-03</strain>
    </source>
</reference>
<keyword evidence="2" id="KW-1185">Reference proteome</keyword>
<name>A0ABD3SPP8_9STRA</name>
<accession>A0ABD3SPP8</accession>
<dbReference type="Proteomes" id="UP001530377">
    <property type="component" value="Unassembled WGS sequence"/>
</dbReference>
<comment type="caution">
    <text evidence="1">The sequence shown here is derived from an EMBL/GenBank/DDBJ whole genome shotgun (WGS) entry which is preliminary data.</text>
</comment>
<dbReference type="EMBL" id="JALLPB020000020">
    <property type="protein sequence ID" value="KAL3826497.1"/>
    <property type="molecule type" value="Genomic_DNA"/>
</dbReference>
<sequence length="76" mass="8727">MGITKDKRHPEAHKNQVAGEAYPLMGALIRGPLCKATLNTLIKFRVKDHWSKDESFWARHLSPSIRHGRYMKAKSN</sequence>
<evidence type="ECO:0000313" key="2">
    <source>
        <dbReference type="Proteomes" id="UP001530377"/>
    </source>
</evidence>